<dbReference type="Proteomes" id="UP000231152">
    <property type="component" value="Unassembled WGS sequence"/>
</dbReference>
<comment type="caution">
    <text evidence="2">The sequence shown here is derived from an EMBL/GenBank/DDBJ whole genome shotgun (WGS) entry which is preliminary data.</text>
</comment>
<dbReference type="AlphaFoldDB" id="A0A2M8LFD2"/>
<dbReference type="InterPro" id="IPR013740">
    <property type="entry name" value="Redoxin"/>
</dbReference>
<dbReference type="GO" id="GO:0016491">
    <property type="term" value="F:oxidoreductase activity"/>
    <property type="evidence" value="ECO:0007669"/>
    <property type="project" value="InterPro"/>
</dbReference>
<dbReference type="InterPro" id="IPR013766">
    <property type="entry name" value="Thioredoxin_domain"/>
</dbReference>
<dbReference type="PANTHER" id="PTHR42852:SF13">
    <property type="entry name" value="PROTEIN DIPZ"/>
    <property type="match status" value="1"/>
</dbReference>
<proteinExistence type="predicted"/>
<dbReference type="PROSITE" id="PS51352">
    <property type="entry name" value="THIOREDOXIN_2"/>
    <property type="match status" value="1"/>
</dbReference>
<accession>A0A2M8LFD2</accession>
<reference evidence="2 3" key="1">
    <citation type="submission" date="2017-09" db="EMBL/GenBank/DDBJ databases">
        <title>Depth-based differentiation of microbial function through sediment-hosted aquifers and enrichment of novel symbionts in the deep terrestrial subsurface.</title>
        <authorList>
            <person name="Probst A.J."/>
            <person name="Ladd B."/>
            <person name="Jarett J.K."/>
            <person name="Geller-Mcgrath D.E."/>
            <person name="Sieber C.M."/>
            <person name="Emerson J.B."/>
            <person name="Anantharaman K."/>
            <person name="Thomas B.C."/>
            <person name="Malmstrom R."/>
            <person name="Stieglmeier M."/>
            <person name="Klingl A."/>
            <person name="Woyke T."/>
            <person name="Ryan C.M."/>
            <person name="Banfield J.F."/>
        </authorList>
    </citation>
    <scope>NUCLEOTIDE SEQUENCE [LARGE SCALE GENOMIC DNA]</scope>
    <source>
        <strain evidence="2">CG10_big_fil_rev_8_21_14_0_10_48_11</strain>
    </source>
</reference>
<dbReference type="Pfam" id="PF17991">
    <property type="entry name" value="Thioredoxin_10"/>
    <property type="match status" value="1"/>
</dbReference>
<dbReference type="SUPFAM" id="SSF52833">
    <property type="entry name" value="Thioredoxin-like"/>
    <property type="match status" value="1"/>
</dbReference>
<dbReference type="Pfam" id="PF08534">
    <property type="entry name" value="Redoxin"/>
    <property type="match status" value="1"/>
</dbReference>
<evidence type="ECO:0000313" key="3">
    <source>
        <dbReference type="Proteomes" id="UP000231152"/>
    </source>
</evidence>
<feature type="domain" description="Thioredoxin" evidence="1">
    <location>
        <begin position="44"/>
        <end position="192"/>
    </location>
</feature>
<organism evidence="2 3">
    <name type="scientific">Candidatus Uhrbacteria bacterium CG10_big_fil_rev_8_21_14_0_10_48_11</name>
    <dbReference type="NCBI Taxonomy" id="1975037"/>
    <lineage>
        <taxon>Bacteria</taxon>
        <taxon>Candidatus Uhriibacteriota</taxon>
    </lineage>
</organism>
<keyword evidence="2" id="KW-0413">Isomerase</keyword>
<evidence type="ECO:0000313" key="2">
    <source>
        <dbReference type="EMBL" id="PJE76153.1"/>
    </source>
</evidence>
<gene>
    <name evidence="2" type="ORF">COV04_01320</name>
</gene>
<dbReference type="Gene3D" id="2.60.120.260">
    <property type="entry name" value="Galactose-binding domain-like"/>
    <property type="match status" value="1"/>
</dbReference>
<dbReference type="EMBL" id="PFET01000005">
    <property type="protein sequence ID" value="PJE76153.1"/>
    <property type="molecule type" value="Genomic_DNA"/>
</dbReference>
<dbReference type="InterPro" id="IPR036249">
    <property type="entry name" value="Thioredoxin-like_sf"/>
</dbReference>
<dbReference type="Gene3D" id="3.40.30.10">
    <property type="entry name" value="Glutaredoxin"/>
    <property type="match status" value="1"/>
</dbReference>
<evidence type="ECO:0000259" key="1">
    <source>
        <dbReference type="PROSITE" id="PS51352"/>
    </source>
</evidence>
<dbReference type="GO" id="GO:0016853">
    <property type="term" value="F:isomerase activity"/>
    <property type="evidence" value="ECO:0007669"/>
    <property type="project" value="UniProtKB-KW"/>
</dbReference>
<dbReference type="InterPro" id="IPR050553">
    <property type="entry name" value="Thioredoxin_ResA/DsbE_sf"/>
</dbReference>
<sequence>MRRIILIVVLVAIVGAIAFLNGQKPEQPMAKDDAVSVVTETKSEKANRYKPAKELVDPASFINTDSFQIKDLIGKQVILVDFWTYSCINCQRTLPYVNAWYDSYHDKGLTIIGVHTPEFEFEKEYDNVLAAVKKYDIHYPVVLDNNYGTWRAYGNQYWPRKYLIDIDGYIVYDHIGEGGYDETEKETQKLLAERASRLGEQTPTVGMAEPVNAPQVDFSKVGSPETYFGAARNTYLGNGNAGVAGTQTFTPPVTTEVNKLYLGGSWDLNKEYAKSISQSATVRYRYHAKDVYFVAAAIAPVEIEVYQDGVLVGDANAGGDVTKGIIAVKENQLYHLVHNANGYGEHTLELRVKNSGLEAFTFTFG</sequence>
<dbReference type="PANTHER" id="PTHR42852">
    <property type="entry name" value="THIOL:DISULFIDE INTERCHANGE PROTEIN DSBE"/>
    <property type="match status" value="1"/>
</dbReference>
<name>A0A2M8LFD2_9BACT</name>
<protein>
    <submittedName>
        <fullName evidence="2">Thiol-disulfide isomerase</fullName>
    </submittedName>
</protein>
<dbReference type="InterPro" id="IPR041017">
    <property type="entry name" value="Thioredoxin_10"/>
</dbReference>